<gene>
    <name evidence="1" type="ORF">ACI1P1_03915</name>
</gene>
<reference evidence="1" key="1">
    <citation type="submission" date="2024-12" db="EMBL/GenBank/DDBJ databases">
        <authorList>
            <person name="Wu N."/>
        </authorList>
    </citation>
    <scope>NUCLEOTIDE SEQUENCE</scope>
    <source>
        <strain evidence="1">P15</strain>
    </source>
</reference>
<dbReference type="EMBL" id="JBJURJ010000002">
    <property type="protein sequence ID" value="MFM9327441.1"/>
    <property type="molecule type" value="Genomic_DNA"/>
</dbReference>
<dbReference type="Proteomes" id="UP001631969">
    <property type="component" value="Unassembled WGS sequence"/>
</dbReference>
<keyword evidence="2" id="KW-1185">Reference proteome</keyword>
<proteinExistence type="predicted"/>
<protein>
    <submittedName>
        <fullName evidence="1">Radical SAM/SPASM domain-containing protein</fullName>
    </submittedName>
</protein>
<evidence type="ECO:0000313" key="1">
    <source>
        <dbReference type="EMBL" id="MFM9327441.1"/>
    </source>
</evidence>
<accession>A0ACC7NRX2</accession>
<evidence type="ECO:0000313" key="2">
    <source>
        <dbReference type="Proteomes" id="UP001631969"/>
    </source>
</evidence>
<sequence length="293" mass="32768">MKAFQKVYIEITSICNLSCSFCPPTERKAMFMEQEAFRDILKQVEPYTDQICLHVKGEPLLHPSIGELLDICAEEGLKVNLTTNGTLLPKKSASLLGKTALRQVNLSLHSMGEHREKGEAYQLDYLRQCLRFAQEAAGQGIYVSLRLWDAPRTEEPGGLELNRRLTQIMEETFALPSEALEAAAPGKGLRVADRIYLNRDYRFEWPSLDATEDEGKGFCHALRTHAAILCDGTVVPCCLDGEGVIALGNVREQPFAEILEGDRARRLRDGFSGRRAVEELCRKCGYRKKFGGG</sequence>
<name>A0ACC7NRX2_9BACL</name>
<organism evidence="1 2">
    <name type="scientific">Paenibacillus mesotrionivorans</name>
    <dbReference type="NCBI Taxonomy" id="3160968"/>
    <lineage>
        <taxon>Bacteria</taxon>
        <taxon>Bacillati</taxon>
        <taxon>Bacillota</taxon>
        <taxon>Bacilli</taxon>
        <taxon>Bacillales</taxon>
        <taxon>Paenibacillaceae</taxon>
        <taxon>Paenibacillus</taxon>
    </lineage>
</organism>
<comment type="caution">
    <text evidence="1">The sequence shown here is derived from an EMBL/GenBank/DDBJ whole genome shotgun (WGS) entry which is preliminary data.</text>
</comment>